<dbReference type="Pfam" id="PF13487">
    <property type="entry name" value="HD_5"/>
    <property type="match status" value="1"/>
</dbReference>
<dbReference type="EMBL" id="CP001197">
    <property type="protein sequence ID" value="ACL08355.1"/>
    <property type="molecule type" value="Genomic_DNA"/>
</dbReference>
<dbReference type="KEGG" id="dvm:DvMF_1407"/>
<dbReference type="GO" id="GO:0016787">
    <property type="term" value="F:hydrolase activity"/>
    <property type="evidence" value="ECO:0007669"/>
    <property type="project" value="UniProtKB-KW"/>
</dbReference>
<accession>B8DRR8</accession>
<organism evidence="4">
    <name type="scientific">Nitratidesulfovibrio vulgaris (strain DSM 19637 / Miyazaki F)</name>
    <name type="common">Desulfovibrio vulgaris</name>
    <dbReference type="NCBI Taxonomy" id="883"/>
    <lineage>
        <taxon>Bacteria</taxon>
        <taxon>Pseudomonadati</taxon>
        <taxon>Thermodesulfobacteriota</taxon>
        <taxon>Desulfovibrionia</taxon>
        <taxon>Desulfovibrionales</taxon>
        <taxon>Desulfovibrionaceae</taxon>
        <taxon>Nitratidesulfovibrio</taxon>
    </lineage>
</organism>
<evidence type="ECO:0000256" key="2">
    <source>
        <dbReference type="SAM" id="Phobius"/>
    </source>
</evidence>
<feature type="transmembrane region" description="Helical" evidence="2">
    <location>
        <begin position="419"/>
        <end position="439"/>
    </location>
</feature>
<dbReference type="PROSITE" id="PS51832">
    <property type="entry name" value="HD_GYP"/>
    <property type="match status" value="1"/>
</dbReference>
<evidence type="ECO:0000313" key="4">
    <source>
        <dbReference type="EMBL" id="ACL08355.1"/>
    </source>
</evidence>
<dbReference type="SMART" id="SM00471">
    <property type="entry name" value="HDc"/>
    <property type="match status" value="1"/>
</dbReference>
<dbReference type="Pfam" id="PF05226">
    <property type="entry name" value="CHASE2"/>
    <property type="match status" value="1"/>
</dbReference>
<dbReference type="AlphaFoldDB" id="B8DRR8"/>
<dbReference type="OrthoDB" id="9806735at2"/>
<dbReference type="SMART" id="SM01080">
    <property type="entry name" value="CHASE2"/>
    <property type="match status" value="1"/>
</dbReference>
<dbReference type="CDD" id="cd00077">
    <property type="entry name" value="HDc"/>
    <property type="match status" value="1"/>
</dbReference>
<keyword evidence="2" id="KW-0472">Membrane</keyword>
<dbReference type="PANTHER" id="PTHR45228:SF5">
    <property type="entry name" value="CYCLIC DI-GMP PHOSPHODIESTERASE VC_1348-RELATED"/>
    <property type="match status" value="1"/>
</dbReference>
<feature type="transmembrane region" description="Helical" evidence="2">
    <location>
        <begin position="391"/>
        <end position="413"/>
    </location>
</feature>
<dbReference type="InterPro" id="IPR037522">
    <property type="entry name" value="HD_GYP_dom"/>
</dbReference>
<gene>
    <name evidence="4" type="ordered locus">DvMF_1407</name>
</gene>
<dbReference type="STRING" id="883.DvMF_1407"/>
<feature type="region of interest" description="Disordered" evidence="1">
    <location>
        <begin position="660"/>
        <end position="691"/>
    </location>
</feature>
<dbReference type="eggNOG" id="COG4252">
    <property type="taxonomic scope" value="Bacteria"/>
</dbReference>
<dbReference type="PANTHER" id="PTHR45228">
    <property type="entry name" value="CYCLIC DI-GMP PHOSPHODIESTERASE TM_0186-RELATED"/>
    <property type="match status" value="1"/>
</dbReference>
<dbReference type="eggNOG" id="COG3437">
    <property type="taxonomic scope" value="Bacteria"/>
</dbReference>
<feature type="compositionally biased region" description="Low complexity" evidence="1">
    <location>
        <begin position="680"/>
        <end position="691"/>
    </location>
</feature>
<dbReference type="InterPro" id="IPR003607">
    <property type="entry name" value="HD/PDEase_dom"/>
</dbReference>
<proteinExistence type="predicted"/>
<name>B8DRR8_NITV9</name>
<keyword evidence="4" id="KW-0378">Hydrolase</keyword>
<keyword evidence="2" id="KW-0812">Transmembrane</keyword>
<dbReference type="InterPro" id="IPR007890">
    <property type="entry name" value="CHASE2"/>
</dbReference>
<evidence type="ECO:0000256" key="1">
    <source>
        <dbReference type="SAM" id="MobiDB-lite"/>
    </source>
</evidence>
<keyword evidence="2" id="KW-1133">Transmembrane helix</keyword>
<dbReference type="SUPFAM" id="SSF109604">
    <property type="entry name" value="HD-domain/PDEase-like"/>
    <property type="match status" value="1"/>
</dbReference>
<feature type="transmembrane region" description="Helical" evidence="2">
    <location>
        <begin position="365"/>
        <end position="384"/>
    </location>
</feature>
<reference evidence="4" key="1">
    <citation type="submission" date="2008-10" db="EMBL/GenBank/DDBJ databases">
        <title>Complete sequence of Desulfovibrio vulgaris str. 'Miyazaki F'.</title>
        <authorList>
            <person name="Lucas S."/>
            <person name="Copeland A."/>
            <person name="Lapidus A."/>
            <person name="Glavina del Rio T."/>
            <person name="Dalin E."/>
            <person name="Tice H."/>
            <person name="Bruce D."/>
            <person name="Goodwin L."/>
            <person name="Pitluck S."/>
            <person name="Sims D."/>
            <person name="Brettin T."/>
            <person name="Detter J.C."/>
            <person name="Han C."/>
            <person name="Larimer F."/>
            <person name="Land M."/>
            <person name="Hauser L."/>
            <person name="Kyrpides N."/>
            <person name="Mikhailova N."/>
            <person name="Hazen T.C."/>
            <person name="Richardson P."/>
        </authorList>
    </citation>
    <scope>NUCLEOTIDE SEQUENCE</scope>
    <source>
        <strain evidence="4">Miyazaki F</strain>
    </source>
</reference>
<evidence type="ECO:0000259" key="3">
    <source>
        <dbReference type="PROSITE" id="PS51832"/>
    </source>
</evidence>
<dbReference type="InterPro" id="IPR052020">
    <property type="entry name" value="Cyclic_di-GMP/3'3'-cGAMP_PDE"/>
</dbReference>
<dbReference type="Gene3D" id="1.10.3210.10">
    <property type="entry name" value="Hypothetical protein af1432"/>
    <property type="match status" value="1"/>
</dbReference>
<feature type="domain" description="HD-GYP" evidence="3">
    <location>
        <begin position="452"/>
        <end position="664"/>
    </location>
</feature>
<feature type="compositionally biased region" description="Basic and acidic residues" evidence="1">
    <location>
        <begin position="660"/>
        <end position="672"/>
    </location>
</feature>
<protein>
    <submittedName>
        <fullName evidence="4">Metal dependent phosphohydrolase</fullName>
    </submittedName>
</protein>
<dbReference type="HOGENOM" id="CLU_395706_0_0_7"/>
<sequence>MPAPVKPASPLVTISRQRLVAAVTVAGLLLAALLCLAEQGLVQLADNRILDGLASRMAHATAPDVPDRVVIVDIDEESLAVAGQWPWPRYLTGGIVRRVSAARPMGVGVDVLFSEPDRTSIATIRHAFRRDFGLDISISGVPRGMEDNDAYFGSVLAGAEAVGAVLHLFDLVTPDPENLPRPVRVTGETTAIAPAEATGILCNTGPIQAGLAESGFINVEKDEDGSIRRVPLLHRFQGQYYPSLALALFMQVRNLREVRVETDALGPVLVAGETRIPVDRAARMRLRFTGGAWEHRFVPAAEVLRDAHDPALFEGRMVIVGSSAARLNDLHHTPVSSNYPGTEVHAVALDNLFDGNPLREPEHAVVYRLVPAALVTLLAGLLFLRAGPLQAGGATLAVALTMPAVGSALFVWRGIALPMAAPVLAALVQGALLSLALYARERRMAFVRLRQLNHARQMTLESMTAVAESRDEISGAHIKRTQHYVRALAESLRDMGGKETYPQLTEDYIELLFHSAPLHDVGKVAVPDSVLFKPGKLTDEEYAVIRQHVRHGRNIIANAAQGMEDDAFLHLAAEIAWSHHEKWDGSGYLEGLAGEAIPLSGRLMALADVYDALICARQYKPAFPHAKVREIILKGRGTHFDPAVVDAFLLAEEEFKRIATAYRDPEPGHTPDPDPPGGPPDDQVQPGDPRQ</sequence>